<reference evidence="1" key="1">
    <citation type="journal article" date="2014" name="Front. Microbiol.">
        <title>High frequency of phylogenetically diverse reductive dehalogenase-homologous genes in deep subseafloor sedimentary metagenomes.</title>
        <authorList>
            <person name="Kawai M."/>
            <person name="Futagami T."/>
            <person name="Toyoda A."/>
            <person name="Takaki Y."/>
            <person name="Nishi S."/>
            <person name="Hori S."/>
            <person name="Arai W."/>
            <person name="Tsubouchi T."/>
            <person name="Morono Y."/>
            <person name="Uchiyama I."/>
            <person name="Ito T."/>
            <person name="Fujiyama A."/>
            <person name="Inagaki F."/>
            <person name="Takami H."/>
        </authorList>
    </citation>
    <scope>NUCLEOTIDE SEQUENCE</scope>
    <source>
        <strain evidence="1">Expedition CK06-06</strain>
    </source>
</reference>
<evidence type="ECO:0008006" key="2">
    <source>
        <dbReference type="Google" id="ProtNLM"/>
    </source>
</evidence>
<gene>
    <name evidence="1" type="ORF">S06H3_35914</name>
</gene>
<evidence type="ECO:0000313" key="1">
    <source>
        <dbReference type="EMBL" id="GAI26710.1"/>
    </source>
</evidence>
<protein>
    <recommendedName>
        <fullName evidence="2">DUF4162 domain-containing protein</fullName>
    </recommendedName>
</protein>
<proteinExistence type="predicted"/>
<dbReference type="AlphaFoldDB" id="X1NIS6"/>
<sequence>MIGNRDCWDKGYGTMIITDKQLDFKEIVDRLHSSGAVVRSAYIKEPTLDDVFLHITGKKLRE</sequence>
<comment type="caution">
    <text evidence="1">The sequence shown here is derived from an EMBL/GenBank/DDBJ whole genome shotgun (WGS) entry which is preliminary data.</text>
</comment>
<name>X1NIS6_9ZZZZ</name>
<dbReference type="EMBL" id="BARV01021705">
    <property type="protein sequence ID" value="GAI26710.1"/>
    <property type="molecule type" value="Genomic_DNA"/>
</dbReference>
<organism evidence="1">
    <name type="scientific">marine sediment metagenome</name>
    <dbReference type="NCBI Taxonomy" id="412755"/>
    <lineage>
        <taxon>unclassified sequences</taxon>
        <taxon>metagenomes</taxon>
        <taxon>ecological metagenomes</taxon>
    </lineage>
</organism>
<accession>X1NIS6</accession>